<dbReference type="EMBL" id="MIQH01000387">
    <property type="protein sequence ID" value="OIR25189.1"/>
    <property type="molecule type" value="Genomic_DNA"/>
</dbReference>
<reference evidence="3" key="1">
    <citation type="submission" date="2016-09" db="EMBL/GenBank/DDBJ databases">
        <title>Genome Sequence of Bathymodiolus thermophilus sulfur-oxidizing gill endosymbiont.</title>
        <authorList>
            <person name="Ponnudurai R."/>
            <person name="Kleiner M."/>
            <person name="Sayavedra L."/>
            <person name="Thuermer A."/>
            <person name="Felbeck H."/>
            <person name="Schlueter R."/>
            <person name="Schweder T."/>
            <person name="Markert S."/>
        </authorList>
    </citation>
    <scope>NUCLEOTIDE SEQUENCE [LARGE SCALE GENOMIC DNA]</scope>
    <source>
        <strain evidence="3">BAT/CrabSpa'14</strain>
    </source>
</reference>
<evidence type="ECO:0000313" key="4">
    <source>
        <dbReference type="Proteomes" id="UP000643672"/>
    </source>
</evidence>
<dbReference type="Proteomes" id="UP000643672">
    <property type="component" value="Unassembled WGS sequence"/>
</dbReference>
<comment type="caution">
    <text evidence="2">The sequence shown here is derived from an EMBL/GenBank/DDBJ whole genome shotgun (WGS) entry which is preliminary data.</text>
</comment>
<accession>A0A1J5UGZ9</accession>
<dbReference type="AlphaFoldDB" id="A0A1J5UGZ9"/>
<evidence type="ECO:0000313" key="2">
    <source>
        <dbReference type="EMBL" id="OIR25189.1"/>
    </source>
</evidence>
<reference evidence="1 4" key="3">
    <citation type="submission" date="2020-05" db="EMBL/GenBank/DDBJ databases">
        <authorList>
            <person name="Petersen J."/>
            <person name="Sayavedra L."/>
        </authorList>
    </citation>
    <scope>NUCLEOTIDE SEQUENCE [LARGE SCALE GENOMIC DNA]</scope>
    <source>
        <strain evidence="1">B thermophilus SOXS</strain>
    </source>
</reference>
<protein>
    <submittedName>
        <fullName evidence="2">Uncharacterized protein</fullName>
    </submittedName>
</protein>
<reference evidence="2" key="2">
    <citation type="journal article" date="2017" name="Stand. Genomic Sci.">
        <title>Genome sequence of the sulfur-oxidizing Bathymodiolus thermophilus gill endosymbiont.</title>
        <authorList>
            <person name="Ponnudurai R."/>
            <person name="Sayavedra L."/>
            <person name="Kleiner M."/>
            <person name="Heiden S.E."/>
            <person name="Thurmer A."/>
            <person name="Felbeck H."/>
            <person name="Schluter R."/>
            <person name="Sievert S.M."/>
            <person name="Daniel R."/>
            <person name="Schweder T."/>
            <person name="Markert S."/>
        </authorList>
    </citation>
    <scope>NUCLEOTIDE SEQUENCE</scope>
    <source>
        <strain evidence="2">BAT/CrabSpa'14</strain>
    </source>
</reference>
<keyword evidence="4" id="KW-1185">Reference proteome</keyword>
<evidence type="ECO:0000313" key="3">
    <source>
        <dbReference type="Proteomes" id="UP000182798"/>
    </source>
</evidence>
<dbReference type="EMBL" id="CAESAQ020000059">
    <property type="protein sequence ID" value="CAB5500300.1"/>
    <property type="molecule type" value="Genomic_DNA"/>
</dbReference>
<gene>
    <name evidence="2" type="ORF">BGC33_12800</name>
    <name evidence="1" type="ORF">THERMOS_1186</name>
</gene>
<dbReference type="Proteomes" id="UP000182798">
    <property type="component" value="Unassembled WGS sequence"/>
</dbReference>
<dbReference type="OrthoDB" id="9790171at2"/>
<evidence type="ECO:0000313" key="1">
    <source>
        <dbReference type="EMBL" id="CAB5500300.1"/>
    </source>
</evidence>
<dbReference type="RefSeq" id="WP_071563738.1">
    <property type="nucleotide sequence ID" value="NZ_CAESAQ020000059.1"/>
</dbReference>
<sequence>MICKVLSTIKKLIPILLLLMQPVVASSLSEGALRLIQTGNEINSPSVIMSGQRLLLKGMFKFNDLDAAYESSKQVRSGNRLMGYSPQIPMANKILATLLKKGYDPAIYDSALYLLDGDNGFVQDALMALNLFEESVRMYANPQSAFIAAVIRNESLVSVLKDKWRIDELITFAVLNRVKGAVQYQAQYINNRQNHLQVKNWRNWLANQ</sequence>
<proteinExistence type="predicted"/>
<name>A0A1J5UGZ9_9GAMM</name>
<organism evidence="2 3">
    <name type="scientific">Bathymodiolus thermophilus thioautotrophic gill symbiont</name>
    <dbReference type="NCBI Taxonomy" id="2360"/>
    <lineage>
        <taxon>Bacteria</taxon>
        <taxon>Pseudomonadati</taxon>
        <taxon>Pseudomonadota</taxon>
        <taxon>Gammaproteobacteria</taxon>
        <taxon>sulfur-oxidizing symbionts</taxon>
    </lineage>
</organism>